<dbReference type="AlphaFoldDB" id="A0A846TEM6"/>
<dbReference type="RefSeq" id="WP_167831139.1">
    <property type="nucleotide sequence ID" value="NZ_JAAVUM010000002.1"/>
</dbReference>
<name>A0A846TEM6_9BACI</name>
<dbReference type="SMART" id="SM00331">
    <property type="entry name" value="PP2C_SIG"/>
    <property type="match status" value="1"/>
</dbReference>
<dbReference type="InterPro" id="IPR036457">
    <property type="entry name" value="PPM-type-like_dom_sf"/>
</dbReference>
<dbReference type="InterPro" id="IPR001932">
    <property type="entry name" value="PPM-type_phosphatase-like_dom"/>
</dbReference>
<feature type="domain" description="PPM-type phosphatase" evidence="1">
    <location>
        <begin position="4"/>
        <end position="254"/>
    </location>
</feature>
<dbReference type="Proteomes" id="UP000587942">
    <property type="component" value="Unassembled WGS sequence"/>
</dbReference>
<dbReference type="Gene3D" id="3.60.40.10">
    <property type="entry name" value="PPM-type phosphatase domain"/>
    <property type="match status" value="1"/>
</dbReference>
<sequence length="263" mass="29630">MAFQVAYHTDIGIKKKTNQDGLLLKSAKTPEGEIGLFIICDGMGGLSHGELASATVIRGMSDWFDQELPELLEGGIAENKIPGKLEERVRELNQKILEYGEASNIKLGTTITALLILHKQYFILQIGDSRAYSINDRLVKLTEDQTLVERELQRGNITAEQARIDPRRNVLLQCVGATKDINIVITSGEVEKQSMFMLCTDGFYHEIRDEEMLAHLNPQSFTEEKQMKKKLIELVELAKERQETDNISILLAKRDMGRVLASQ</sequence>
<dbReference type="CDD" id="cd00143">
    <property type="entry name" value="PP2Cc"/>
    <property type="match status" value="1"/>
</dbReference>
<reference evidence="2 3" key="1">
    <citation type="submission" date="2020-03" db="EMBL/GenBank/DDBJ databases">
        <authorList>
            <person name="Sun Q."/>
        </authorList>
    </citation>
    <scope>NUCLEOTIDE SEQUENCE [LARGE SCALE GENOMIC DNA]</scope>
    <source>
        <strain evidence="2 3">KACC 21451</strain>
    </source>
</reference>
<dbReference type="PROSITE" id="PS51746">
    <property type="entry name" value="PPM_2"/>
    <property type="match status" value="1"/>
</dbReference>
<proteinExistence type="predicted"/>
<accession>A0A846TEM6</accession>
<dbReference type="SMART" id="SM00332">
    <property type="entry name" value="PP2Cc"/>
    <property type="match status" value="1"/>
</dbReference>
<comment type="caution">
    <text evidence="2">The sequence shown here is derived from an EMBL/GenBank/DDBJ whole genome shotgun (WGS) entry which is preliminary data.</text>
</comment>
<evidence type="ECO:0000313" key="3">
    <source>
        <dbReference type="Proteomes" id="UP000587942"/>
    </source>
</evidence>
<protein>
    <submittedName>
        <fullName evidence="2">Serine/threonine-protein phosphatase</fullName>
    </submittedName>
</protein>
<dbReference type="Pfam" id="PF13672">
    <property type="entry name" value="PP2C_2"/>
    <property type="match status" value="1"/>
</dbReference>
<gene>
    <name evidence="2" type="ORF">GWK17_04025</name>
</gene>
<evidence type="ECO:0000259" key="1">
    <source>
        <dbReference type="PROSITE" id="PS51746"/>
    </source>
</evidence>
<dbReference type="EMBL" id="JAAVUM010000002">
    <property type="protein sequence ID" value="NKE04644.1"/>
    <property type="molecule type" value="Genomic_DNA"/>
</dbReference>
<organism evidence="2 3">
    <name type="scientific">Mesobacillus selenatarsenatis</name>
    <dbReference type="NCBI Taxonomy" id="388741"/>
    <lineage>
        <taxon>Bacteria</taxon>
        <taxon>Bacillati</taxon>
        <taxon>Bacillota</taxon>
        <taxon>Bacilli</taxon>
        <taxon>Bacillales</taxon>
        <taxon>Bacillaceae</taxon>
        <taxon>Mesobacillus</taxon>
    </lineage>
</organism>
<dbReference type="SUPFAM" id="SSF81606">
    <property type="entry name" value="PP2C-like"/>
    <property type="match status" value="1"/>
</dbReference>
<evidence type="ECO:0000313" key="2">
    <source>
        <dbReference type="EMBL" id="NKE04644.1"/>
    </source>
</evidence>